<dbReference type="SUPFAM" id="SSF53756">
    <property type="entry name" value="UDP-Glycosyltransferase/glycogen phosphorylase"/>
    <property type="match status" value="1"/>
</dbReference>
<protein>
    <recommendedName>
        <fullName evidence="2">CDP-Glycerol:Poly(Glycerophosphate) glycerophosphotransferase</fullName>
    </recommendedName>
</protein>
<evidence type="ECO:0008006" key="2">
    <source>
        <dbReference type="Google" id="ProtNLM"/>
    </source>
</evidence>
<name>A0A1S7LHQ1_MAGMO</name>
<sequence>MEACYTKPLELSILMRVLALARHNNDIDFMTPVLDQLTCQEGIEIYYLLTSFELSVENDWRLRHLQSYPSVQVVSVWDILPKRFLDNLFKWLSSLPHSLGGVGWGKRKIYKIVSIYLRGRPWAERVQLFMESLSPSMVLCDWMNPLHNRAQKYPPYTYADIYQWSISHKVPCFSLPHGLMLFDLPRNNDFLFSDFFSITFVESEQRKKVLVGNGENPQKIIVSGAPRYDEKWISFTQSMAHRMPSFLKKDHFVIVFFATKLVYNYDFEKLLEWLLELGGSENVQLIVQPHPRGQKKSAFSPLFSHPSIIVDDQTPAMELIHHAQAVSTLVSSVVVDAIVQDKPVLYPKFLHDKVTRFEEAGACYQLNDMTETRAAVKQLQSGWKPLSTNRANFLRDTVFGAGRQQVVELILKELFQFCSKQQASPVHCDHSPDP</sequence>
<organism evidence="1">
    <name type="scientific">Magnetococcus massalia (strain MO-1)</name>
    <dbReference type="NCBI Taxonomy" id="451514"/>
    <lineage>
        <taxon>Bacteria</taxon>
        <taxon>Pseudomonadati</taxon>
        <taxon>Pseudomonadota</taxon>
        <taxon>Magnetococcia</taxon>
        <taxon>Magnetococcales</taxon>
        <taxon>Magnetococcaceae</taxon>
        <taxon>Magnetococcus</taxon>
    </lineage>
</organism>
<dbReference type="AlphaFoldDB" id="A0A1S7LHQ1"/>
<gene>
    <name evidence="1" type="ORF">MAGMO_2313</name>
</gene>
<dbReference type="Gene3D" id="3.40.50.12580">
    <property type="match status" value="1"/>
</dbReference>
<evidence type="ECO:0000313" key="1">
    <source>
        <dbReference type="EMBL" id="CRH06475.1"/>
    </source>
</evidence>
<dbReference type="InterPro" id="IPR043148">
    <property type="entry name" value="TagF_C"/>
</dbReference>
<accession>A0A1S7LHQ1</accession>
<reference evidence="1" key="1">
    <citation type="submission" date="2015-04" db="EMBL/GenBank/DDBJ databases">
        <authorList>
            <person name="Syromyatnikov M.Y."/>
            <person name="Popov V.N."/>
        </authorList>
    </citation>
    <scope>NUCLEOTIDE SEQUENCE</scope>
    <source>
        <strain evidence="1">MO-1</strain>
    </source>
</reference>
<proteinExistence type="predicted"/>
<dbReference type="EMBL" id="LO017727">
    <property type="protein sequence ID" value="CRH06475.1"/>
    <property type="molecule type" value="Genomic_DNA"/>
</dbReference>